<dbReference type="RefSeq" id="WP_111868588.1">
    <property type="nucleotide sequence ID" value="NZ_QLYX01000007.1"/>
</dbReference>
<keyword evidence="2" id="KW-1185">Reference proteome</keyword>
<sequence length="529" mass="55072">MNAFTRVSAAEVSITARHPVREAAERVLGRLWIDQVPVRLASEDPSLWEGIPEGACWPGQPGPARALLPRISELTTRIRARGLTEVVLLGSAVPALAADVVARSERAPLAVLDAPDPDPLFRLGIDHERLLRTVIVLTADDPGTDALRRVFVRMFQGLGLPPEEIAERFVVVAEPDGPLAALAAEAGHPLLTGPAGRVFGALSPQALVPAALAGVDVAKLLDQAAAVLPSLTRPENNPGLVLGALLGGCARAGRDTVVVGSYRSPYEGLGDWIGALLTGATGGALLPLVQSGGVPVPAGDDLFLVALDGRPRQDDATVTGPLGAQLVVWEYSAAVAGYLLGADPLNAPVTADGADALLTDAAEPPPAVRVLGPVGDAVQVRSRDPAFAATEDLPALFDALVAAVPPGGHLAIGAYLDPDTASGQGRSIHRLAAGLATRCGRPVPVTWHSCYPAFPDDRCDKGVYLMLTGEVMQDVPVPDRPHRLSGLRFAQATGAARVLGERGRPVVHLHMRDRRAGLARLLEAARGEA</sequence>
<name>A0A365H4I4_9ACTN</name>
<dbReference type="AlphaFoldDB" id="A0A365H4I4"/>
<dbReference type="GO" id="GO:1901135">
    <property type="term" value="P:carbohydrate derivative metabolic process"/>
    <property type="evidence" value="ECO:0007669"/>
    <property type="project" value="InterPro"/>
</dbReference>
<dbReference type="EMBL" id="QLYX01000007">
    <property type="protein sequence ID" value="RAY13902.1"/>
    <property type="molecule type" value="Genomic_DNA"/>
</dbReference>
<organism evidence="1 2">
    <name type="scientific">Actinomadura craniellae</name>
    <dbReference type="NCBI Taxonomy" id="2231787"/>
    <lineage>
        <taxon>Bacteria</taxon>
        <taxon>Bacillati</taxon>
        <taxon>Actinomycetota</taxon>
        <taxon>Actinomycetes</taxon>
        <taxon>Streptosporangiales</taxon>
        <taxon>Thermomonosporaceae</taxon>
        <taxon>Actinomadura</taxon>
    </lineage>
</organism>
<comment type="caution">
    <text evidence="1">The sequence shown here is derived from an EMBL/GenBank/DDBJ whole genome shotgun (WGS) entry which is preliminary data.</text>
</comment>
<proteinExistence type="predicted"/>
<evidence type="ECO:0000313" key="2">
    <source>
        <dbReference type="Proteomes" id="UP000251891"/>
    </source>
</evidence>
<dbReference type="GO" id="GO:0016853">
    <property type="term" value="F:isomerase activity"/>
    <property type="evidence" value="ECO:0007669"/>
    <property type="project" value="UniProtKB-KW"/>
</dbReference>
<keyword evidence="1" id="KW-0413">Isomerase</keyword>
<dbReference type="SUPFAM" id="SSF53697">
    <property type="entry name" value="SIS domain"/>
    <property type="match status" value="1"/>
</dbReference>
<dbReference type="Gene3D" id="3.40.50.10490">
    <property type="entry name" value="Glucose-6-phosphate isomerase like protein, domain 1"/>
    <property type="match status" value="2"/>
</dbReference>
<dbReference type="Proteomes" id="UP000251891">
    <property type="component" value="Unassembled WGS sequence"/>
</dbReference>
<accession>A0A365H4I4</accession>
<reference evidence="1 2" key="1">
    <citation type="submission" date="2018-06" db="EMBL/GenBank/DDBJ databases">
        <title>Actinomadura craniellae sp. nov. isolated from marine sponge Craniella sp.</title>
        <authorList>
            <person name="Li L."/>
            <person name="Xu Q.H."/>
            <person name="Lin H.W."/>
            <person name="Lu Y.H."/>
        </authorList>
    </citation>
    <scope>NUCLEOTIDE SEQUENCE [LARGE SCALE GENOMIC DNA]</scope>
    <source>
        <strain evidence="1 2">LHW63021</strain>
    </source>
</reference>
<evidence type="ECO:0000313" key="1">
    <source>
        <dbReference type="EMBL" id="RAY13902.1"/>
    </source>
</evidence>
<protein>
    <submittedName>
        <fullName evidence="1">Glucose-6-phosphate isomerase</fullName>
    </submittedName>
</protein>
<gene>
    <name evidence="1" type="ORF">DPM19_16495</name>
</gene>
<dbReference type="InterPro" id="IPR046348">
    <property type="entry name" value="SIS_dom_sf"/>
</dbReference>
<dbReference type="GO" id="GO:0097367">
    <property type="term" value="F:carbohydrate derivative binding"/>
    <property type="evidence" value="ECO:0007669"/>
    <property type="project" value="InterPro"/>
</dbReference>
<dbReference type="OrthoDB" id="140919at2"/>